<evidence type="ECO:0000313" key="2">
    <source>
        <dbReference type="Proteomes" id="UP000183832"/>
    </source>
</evidence>
<evidence type="ECO:0000313" key="1">
    <source>
        <dbReference type="EMBL" id="CRL08687.1"/>
    </source>
</evidence>
<dbReference type="Proteomes" id="UP000183832">
    <property type="component" value="Unassembled WGS sequence"/>
</dbReference>
<proteinExistence type="predicted"/>
<dbReference type="AlphaFoldDB" id="A0A1J1J8H3"/>
<accession>A0A1J1J8H3</accession>
<name>A0A1J1J8H3_9DIPT</name>
<gene>
    <name evidence="1" type="ORF">CLUMA_CG021629</name>
</gene>
<reference evidence="1 2" key="1">
    <citation type="submission" date="2015-04" db="EMBL/GenBank/DDBJ databases">
        <authorList>
            <person name="Syromyatnikov M.Y."/>
            <person name="Popov V.N."/>
        </authorList>
    </citation>
    <scope>NUCLEOTIDE SEQUENCE [LARGE SCALE GENOMIC DNA]</scope>
</reference>
<dbReference type="EMBL" id="CVRI01000075">
    <property type="protein sequence ID" value="CRL08687.1"/>
    <property type="molecule type" value="Genomic_DNA"/>
</dbReference>
<organism evidence="1 2">
    <name type="scientific">Clunio marinus</name>
    <dbReference type="NCBI Taxonomy" id="568069"/>
    <lineage>
        <taxon>Eukaryota</taxon>
        <taxon>Metazoa</taxon>
        <taxon>Ecdysozoa</taxon>
        <taxon>Arthropoda</taxon>
        <taxon>Hexapoda</taxon>
        <taxon>Insecta</taxon>
        <taxon>Pterygota</taxon>
        <taxon>Neoptera</taxon>
        <taxon>Endopterygota</taxon>
        <taxon>Diptera</taxon>
        <taxon>Nematocera</taxon>
        <taxon>Chironomoidea</taxon>
        <taxon>Chironomidae</taxon>
        <taxon>Clunio</taxon>
    </lineage>
</organism>
<protein>
    <submittedName>
        <fullName evidence="1">CLUMA_CG021629, isoform A</fullName>
    </submittedName>
</protein>
<keyword evidence="2" id="KW-1185">Reference proteome</keyword>
<sequence>MEKVKFSRWKLDTFDCGNANELQTHAVISLLIYSKAFHFELLTTIYSFNCLLHEILTVINVESADVTLQHEKFSSR</sequence>